<evidence type="ECO:0000259" key="3">
    <source>
        <dbReference type="Pfam" id="PF25023"/>
    </source>
</evidence>
<dbReference type="InterPro" id="IPR022385">
    <property type="entry name" value="Rhs_assc_core"/>
</dbReference>
<dbReference type="InterPro" id="IPR056823">
    <property type="entry name" value="TEN-like_YD-shell"/>
</dbReference>
<dbReference type="Gene3D" id="2.180.10.10">
    <property type="entry name" value="RHS repeat-associated core"/>
    <property type="match status" value="1"/>
</dbReference>
<evidence type="ECO:0000313" key="4">
    <source>
        <dbReference type="EMBL" id="GAA5207681.1"/>
    </source>
</evidence>
<feature type="region of interest" description="Disordered" evidence="2">
    <location>
        <begin position="150"/>
        <end position="198"/>
    </location>
</feature>
<keyword evidence="1" id="KW-0677">Repeat</keyword>
<evidence type="ECO:0000256" key="1">
    <source>
        <dbReference type="ARBA" id="ARBA00022737"/>
    </source>
</evidence>
<keyword evidence="5" id="KW-1185">Reference proteome</keyword>
<name>A0ABP9T353_9ACTN</name>
<dbReference type="Proteomes" id="UP001499878">
    <property type="component" value="Unassembled WGS sequence"/>
</dbReference>
<dbReference type="InterPro" id="IPR050708">
    <property type="entry name" value="T6SS_VgrG/RHS"/>
</dbReference>
<evidence type="ECO:0000256" key="2">
    <source>
        <dbReference type="SAM" id="MobiDB-lite"/>
    </source>
</evidence>
<comment type="caution">
    <text evidence="4">The sequence shown here is derived from an EMBL/GenBank/DDBJ whole genome shotgun (WGS) entry which is preliminary data.</text>
</comment>
<proteinExistence type="predicted"/>
<feature type="domain" description="Teneurin-like YD-shell" evidence="3">
    <location>
        <begin position="9"/>
        <end position="103"/>
    </location>
</feature>
<protein>
    <recommendedName>
        <fullName evidence="3">Teneurin-like YD-shell domain-containing protein</fullName>
    </recommendedName>
</protein>
<sequence length="198" mass="21511">MNVVVTGVIREPAGTLNSMTTGGKSHYYLTDATGNVLGLVDDTGKRTHTYAYGPTGLPRTTPTEAVPQPYRYAGAYADPTGLYEMGHRYYDPTLGRFTQPDPSGQETNPYLYAGGDPINNTDPSGLSLMSFASSAMKRWASQAKSWRLGSSRTRCRAGSTKRRQVPPLVSRPTKPSQQGARISPEERVLPPALSAVWQ</sequence>
<dbReference type="PANTHER" id="PTHR32305">
    <property type="match status" value="1"/>
</dbReference>
<organism evidence="4 5">
    <name type="scientific">Streptomyces thinghirensis</name>
    <dbReference type="NCBI Taxonomy" id="551547"/>
    <lineage>
        <taxon>Bacteria</taxon>
        <taxon>Bacillati</taxon>
        <taxon>Actinomycetota</taxon>
        <taxon>Actinomycetes</taxon>
        <taxon>Kitasatosporales</taxon>
        <taxon>Streptomycetaceae</taxon>
        <taxon>Streptomyces</taxon>
    </lineage>
</organism>
<dbReference type="PANTHER" id="PTHR32305:SF15">
    <property type="entry name" value="PROTEIN RHSA-RELATED"/>
    <property type="match status" value="1"/>
</dbReference>
<gene>
    <name evidence="4" type="ORF">GCM10023323_24190</name>
</gene>
<dbReference type="EMBL" id="BAABJR010000005">
    <property type="protein sequence ID" value="GAA5207681.1"/>
    <property type="molecule type" value="Genomic_DNA"/>
</dbReference>
<evidence type="ECO:0000313" key="5">
    <source>
        <dbReference type="Proteomes" id="UP001499878"/>
    </source>
</evidence>
<reference evidence="5" key="1">
    <citation type="journal article" date="2019" name="Int. J. Syst. Evol. Microbiol.">
        <title>The Global Catalogue of Microorganisms (GCM) 10K type strain sequencing project: providing services to taxonomists for standard genome sequencing and annotation.</title>
        <authorList>
            <consortium name="The Broad Institute Genomics Platform"/>
            <consortium name="The Broad Institute Genome Sequencing Center for Infectious Disease"/>
            <person name="Wu L."/>
            <person name="Ma J."/>
        </authorList>
    </citation>
    <scope>NUCLEOTIDE SEQUENCE [LARGE SCALE GENOMIC DNA]</scope>
    <source>
        <strain evidence="5">JCM 18306</strain>
    </source>
</reference>
<dbReference type="NCBIfam" id="TIGR03696">
    <property type="entry name" value="Rhs_assc_core"/>
    <property type="match status" value="1"/>
</dbReference>
<dbReference type="Pfam" id="PF25023">
    <property type="entry name" value="TEN_YD-shell"/>
    <property type="match status" value="1"/>
</dbReference>
<feature type="compositionally biased region" description="Basic residues" evidence="2">
    <location>
        <begin position="153"/>
        <end position="164"/>
    </location>
</feature>
<accession>A0ABP9T353</accession>